<dbReference type="InterPro" id="IPR002912">
    <property type="entry name" value="ACT_dom"/>
</dbReference>
<dbReference type="Gene3D" id="3.30.70.260">
    <property type="match status" value="1"/>
</dbReference>
<evidence type="ECO:0000313" key="4">
    <source>
        <dbReference type="Proteomes" id="UP000886891"/>
    </source>
</evidence>
<comment type="similarity">
    <text evidence="1">Belongs to the UPF0237 family.</text>
</comment>
<dbReference type="EMBL" id="DVOH01000012">
    <property type="protein sequence ID" value="HIU99696.1"/>
    <property type="molecule type" value="Genomic_DNA"/>
</dbReference>
<name>A0A9D1SXB8_9FIRM</name>
<dbReference type="InterPro" id="IPR022986">
    <property type="entry name" value="UPF0237_ACT"/>
</dbReference>
<dbReference type="NCBIfam" id="NF001220">
    <property type="entry name" value="PRK00194.1"/>
    <property type="match status" value="1"/>
</dbReference>
<evidence type="ECO:0000256" key="1">
    <source>
        <dbReference type="HAMAP-Rule" id="MF_01054"/>
    </source>
</evidence>
<protein>
    <recommendedName>
        <fullName evidence="1">UPF0237 protein IAB14_01115</fullName>
    </recommendedName>
</protein>
<dbReference type="SUPFAM" id="SSF55021">
    <property type="entry name" value="ACT-like"/>
    <property type="match status" value="1"/>
</dbReference>
<accession>A0A9D1SXB8</accession>
<evidence type="ECO:0000259" key="2">
    <source>
        <dbReference type="PROSITE" id="PS51671"/>
    </source>
</evidence>
<dbReference type="Pfam" id="PF13740">
    <property type="entry name" value="ACT_6"/>
    <property type="match status" value="1"/>
</dbReference>
<dbReference type="InterPro" id="IPR050990">
    <property type="entry name" value="UPF0237/GcvR_regulator"/>
</dbReference>
<organism evidence="3 4">
    <name type="scientific">Candidatus Stercoripulliclostridium merdipullorum</name>
    <dbReference type="NCBI Taxonomy" id="2840952"/>
    <lineage>
        <taxon>Bacteria</taxon>
        <taxon>Bacillati</taxon>
        <taxon>Bacillota</taxon>
        <taxon>Clostridia</taxon>
        <taxon>Eubacteriales</taxon>
        <taxon>Candidatus Stercoripulliclostridium</taxon>
    </lineage>
</organism>
<feature type="domain" description="ACT" evidence="2">
    <location>
        <begin position="4"/>
        <end position="73"/>
    </location>
</feature>
<dbReference type="Proteomes" id="UP000886891">
    <property type="component" value="Unassembled WGS sequence"/>
</dbReference>
<comment type="caution">
    <text evidence="3">The sequence shown here is derived from an EMBL/GenBank/DDBJ whole genome shotgun (WGS) entry which is preliminary data.</text>
</comment>
<dbReference type="PANTHER" id="PTHR34875:SF6">
    <property type="entry name" value="UPF0237 PROTEIN MJ1558"/>
    <property type="match status" value="1"/>
</dbReference>
<gene>
    <name evidence="3" type="ORF">IAB14_01115</name>
</gene>
<dbReference type="InterPro" id="IPR045865">
    <property type="entry name" value="ACT-like_dom_sf"/>
</dbReference>
<dbReference type="CDD" id="cd04872">
    <property type="entry name" value="ACT_1ZPV"/>
    <property type="match status" value="1"/>
</dbReference>
<dbReference type="HAMAP" id="MF_01054">
    <property type="entry name" value="UPF0237"/>
    <property type="match status" value="1"/>
</dbReference>
<proteinExistence type="inferred from homology"/>
<dbReference type="PANTHER" id="PTHR34875">
    <property type="entry name" value="UPF0237 PROTEIN MJ1558"/>
    <property type="match status" value="1"/>
</dbReference>
<dbReference type="AlphaFoldDB" id="A0A9D1SXB8"/>
<reference evidence="3" key="2">
    <citation type="journal article" date="2021" name="PeerJ">
        <title>Extensive microbial diversity within the chicken gut microbiome revealed by metagenomics and culture.</title>
        <authorList>
            <person name="Gilroy R."/>
            <person name="Ravi A."/>
            <person name="Getino M."/>
            <person name="Pursley I."/>
            <person name="Horton D.L."/>
            <person name="Alikhan N.F."/>
            <person name="Baker D."/>
            <person name="Gharbi K."/>
            <person name="Hall N."/>
            <person name="Watson M."/>
            <person name="Adriaenssens E.M."/>
            <person name="Foster-Nyarko E."/>
            <person name="Jarju S."/>
            <person name="Secka A."/>
            <person name="Antonio M."/>
            <person name="Oren A."/>
            <person name="Chaudhuri R.R."/>
            <person name="La Ragione R."/>
            <person name="Hildebrand F."/>
            <person name="Pallen M.J."/>
        </authorList>
    </citation>
    <scope>NUCLEOTIDE SEQUENCE</scope>
    <source>
        <strain evidence="3">23406</strain>
    </source>
</reference>
<reference evidence="3" key="1">
    <citation type="submission" date="2020-10" db="EMBL/GenBank/DDBJ databases">
        <authorList>
            <person name="Gilroy R."/>
        </authorList>
    </citation>
    <scope>NUCLEOTIDE SEQUENCE</scope>
    <source>
        <strain evidence="3">23406</strain>
    </source>
</reference>
<evidence type="ECO:0000313" key="3">
    <source>
        <dbReference type="EMBL" id="HIU99696.1"/>
    </source>
</evidence>
<dbReference type="PROSITE" id="PS51671">
    <property type="entry name" value="ACT"/>
    <property type="match status" value="1"/>
</dbReference>
<sequence>MKAYITVVGKDKIGIIASVSKLLSDNLINIEDLSQTILQGMFTMIMAVDISAAQKPLDEIAVLLAEEGKRLGMEITIRHADIFNAMHRI</sequence>